<comment type="cofactor">
    <cofactor evidence="8">
        <name>Mg(2+)</name>
        <dbReference type="ChEBI" id="CHEBI:18420"/>
    </cofactor>
</comment>
<comment type="subcellular location">
    <subcellularLocation>
        <location evidence="8">Cytoplasm</location>
    </subcellularLocation>
</comment>
<evidence type="ECO:0000256" key="7">
    <source>
        <dbReference type="ARBA" id="ARBA00023160"/>
    </source>
</evidence>
<gene>
    <name evidence="8 10" type="primary">acpS</name>
    <name evidence="10" type="ORF">NT01SARS_0283</name>
</gene>
<evidence type="ECO:0000256" key="6">
    <source>
        <dbReference type="ARBA" id="ARBA00023098"/>
    </source>
</evidence>
<comment type="catalytic activity">
    <reaction evidence="8">
        <text>apo-[ACP] + CoA = holo-[ACP] + adenosine 3',5'-bisphosphate + H(+)</text>
        <dbReference type="Rhea" id="RHEA:12068"/>
        <dbReference type="Rhea" id="RHEA-COMP:9685"/>
        <dbReference type="Rhea" id="RHEA-COMP:9690"/>
        <dbReference type="ChEBI" id="CHEBI:15378"/>
        <dbReference type="ChEBI" id="CHEBI:29999"/>
        <dbReference type="ChEBI" id="CHEBI:57287"/>
        <dbReference type="ChEBI" id="CHEBI:58343"/>
        <dbReference type="ChEBI" id="CHEBI:64479"/>
        <dbReference type="EC" id="2.7.8.7"/>
    </reaction>
</comment>
<dbReference type="Pfam" id="PF01648">
    <property type="entry name" value="ACPS"/>
    <property type="match status" value="1"/>
</dbReference>
<keyword evidence="2 8" id="KW-0808">Transferase</keyword>
<evidence type="ECO:0000313" key="11">
    <source>
        <dbReference type="Proteomes" id="UP000010305"/>
    </source>
</evidence>
<dbReference type="Gene3D" id="3.90.470.20">
    <property type="entry name" value="4'-phosphopantetheinyl transferase domain"/>
    <property type="match status" value="1"/>
</dbReference>
<evidence type="ECO:0000256" key="5">
    <source>
        <dbReference type="ARBA" id="ARBA00022842"/>
    </source>
</evidence>
<keyword evidence="8" id="KW-0963">Cytoplasm</keyword>
<name>J4WS98_9GAMM</name>
<comment type="similarity">
    <text evidence="8">Belongs to the P-Pant transferase superfamily. AcpS family.</text>
</comment>
<dbReference type="InterPro" id="IPR037143">
    <property type="entry name" value="4-PPantetheinyl_Trfase_dom_sf"/>
</dbReference>
<comment type="function">
    <text evidence="8">Transfers the 4'-phosphopantetheine moiety from coenzyme A to a Ser of acyl-carrier-protein.</text>
</comment>
<dbReference type="AlphaFoldDB" id="J4WS98"/>
<dbReference type="EMBL" id="JH611156">
    <property type="protein sequence ID" value="EJP71805.1"/>
    <property type="molecule type" value="Genomic_DNA"/>
</dbReference>
<dbReference type="InterPro" id="IPR004568">
    <property type="entry name" value="Ppantetheine-prot_Trfase_dom"/>
</dbReference>
<accession>J4WS98</accession>
<dbReference type="SUPFAM" id="SSF56214">
    <property type="entry name" value="4'-phosphopantetheinyl transferase"/>
    <property type="match status" value="1"/>
</dbReference>
<evidence type="ECO:0000256" key="4">
    <source>
        <dbReference type="ARBA" id="ARBA00022832"/>
    </source>
</evidence>
<keyword evidence="4 8" id="KW-0276">Fatty acid metabolism</keyword>
<evidence type="ECO:0000259" key="9">
    <source>
        <dbReference type="Pfam" id="PF01648"/>
    </source>
</evidence>
<reference evidence="10 11" key="1">
    <citation type="journal article" date="2012" name="ISME J.">
        <title>Genomic insights to SAR86, an abundant and uncultivated marine bacterial lineage.</title>
        <authorList>
            <person name="Dupont C.L."/>
            <person name="Rusch D.B."/>
            <person name="Yooseph S."/>
            <person name="Lombardo M.J."/>
            <person name="Richter R.A."/>
            <person name="Valas R."/>
            <person name="Novotny M."/>
            <person name="Yee-Greenbaum J."/>
            <person name="Selengut J.D."/>
            <person name="Haft D.H."/>
            <person name="Halpern A.L."/>
            <person name="Lasken R.S."/>
            <person name="Nealson K."/>
            <person name="Friedman R."/>
            <person name="Venter J.C."/>
        </authorList>
    </citation>
    <scope>NUCLEOTIDE SEQUENCE [LARGE SCALE GENOMIC DNA]</scope>
</reference>
<evidence type="ECO:0000313" key="10">
    <source>
        <dbReference type="EMBL" id="EJP71805.1"/>
    </source>
</evidence>
<keyword evidence="1 8" id="KW-0444">Lipid biosynthesis</keyword>
<dbReference type="HOGENOM" id="CLU_089696_3_1_6"/>
<protein>
    <recommendedName>
        <fullName evidence="8">Holo-[acyl-carrier-protein] synthase</fullName>
        <shortName evidence="8">Holo-ACP synthase</shortName>
        <ecNumber evidence="8">2.7.8.7</ecNumber>
    </recommendedName>
    <alternativeName>
        <fullName evidence="8">4'-phosphopantetheinyl transferase AcpS</fullName>
    </alternativeName>
</protein>
<evidence type="ECO:0000256" key="3">
    <source>
        <dbReference type="ARBA" id="ARBA00022723"/>
    </source>
</evidence>
<keyword evidence="5 8" id="KW-0460">Magnesium</keyword>
<dbReference type="InterPro" id="IPR008278">
    <property type="entry name" value="4-PPantetheinyl_Trfase_dom"/>
</dbReference>
<keyword evidence="3 8" id="KW-0479">Metal-binding</keyword>
<dbReference type="HAMAP" id="MF_00101">
    <property type="entry name" value="AcpS"/>
    <property type="match status" value="1"/>
</dbReference>
<feature type="domain" description="4'-phosphopantetheinyl transferase" evidence="9">
    <location>
        <begin position="4"/>
        <end position="119"/>
    </location>
</feature>
<keyword evidence="6 8" id="KW-0443">Lipid metabolism</keyword>
<dbReference type="Proteomes" id="UP000010305">
    <property type="component" value="Unassembled WGS sequence"/>
</dbReference>
<evidence type="ECO:0000256" key="2">
    <source>
        <dbReference type="ARBA" id="ARBA00022679"/>
    </source>
</evidence>
<dbReference type="NCBIfam" id="TIGR00556">
    <property type="entry name" value="pantethn_trn"/>
    <property type="match status" value="1"/>
</dbReference>
<evidence type="ECO:0000256" key="1">
    <source>
        <dbReference type="ARBA" id="ARBA00022516"/>
    </source>
</evidence>
<dbReference type="STRING" id="1123866.NT01SARS_0283"/>
<dbReference type="EC" id="2.7.8.7" evidence="8"/>
<organism evidence="10 11">
    <name type="scientific">SAR86 cluster bacterium SAR86A</name>
    <dbReference type="NCBI Taxonomy" id="1123866"/>
    <lineage>
        <taxon>Bacteria</taxon>
        <taxon>Pseudomonadati</taxon>
        <taxon>Pseudomonadota</taxon>
        <taxon>Gammaproteobacteria</taxon>
        <taxon>SAR86 cluster</taxon>
    </lineage>
</organism>
<dbReference type="GO" id="GO:0000287">
    <property type="term" value="F:magnesium ion binding"/>
    <property type="evidence" value="ECO:0007669"/>
    <property type="project" value="UniProtKB-UniRule"/>
</dbReference>
<proteinExistence type="inferred from homology"/>
<sequence length="125" mass="14320">MIFGVGTDLVEIKRIHEMKSYESFAIKILSEEELFVFNELSKPKKVNYLSKQFAGKEAFAKAFGTGIRKDLNFKAIKILRDNLGKPFFEFDSNLQKVIDDFGITRSHVSLSDESEYALAFVILEK</sequence>
<dbReference type="GO" id="GO:0008897">
    <property type="term" value="F:holo-[acyl-carrier-protein] synthase activity"/>
    <property type="evidence" value="ECO:0007669"/>
    <property type="project" value="UniProtKB-UniRule"/>
</dbReference>
<keyword evidence="7 8" id="KW-0275">Fatty acid biosynthesis</keyword>
<dbReference type="GO" id="GO:0005737">
    <property type="term" value="C:cytoplasm"/>
    <property type="evidence" value="ECO:0007669"/>
    <property type="project" value="UniProtKB-SubCell"/>
</dbReference>
<dbReference type="GO" id="GO:0006633">
    <property type="term" value="P:fatty acid biosynthetic process"/>
    <property type="evidence" value="ECO:0007669"/>
    <property type="project" value="UniProtKB-UniRule"/>
</dbReference>
<dbReference type="NCBIfam" id="TIGR00516">
    <property type="entry name" value="acpS"/>
    <property type="match status" value="1"/>
</dbReference>
<dbReference type="InterPro" id="IPR002582">
    <property type="entry name" value="ACPS"/>
</dbReference>
<evidence type="ECO:0000256" key="8">
    <source>
        <dbReference type="HAMAP-Rule" id="MF_00101"/>
    </source>
</evidence>
<feature type="binding site" evidence="8">
    <location>
        <position position="57"/>
    </location>
    <ligand>
        <name>Mg(2+)</name>
        <dbReference type="ChEBI" id="CHEBI:18420"/>
    </ligand>
</feature>
<feature type="binding site" evidence="8">
    <location>
        <position position="8"/>
    </location>
    <ligand>
        <name>Mg(2+)</name>
        <dbReference type="ChEBI" id="CHEBI:18420"/>
    </ligand>
</feature>